<dbReference type="Proteomes" id="UP000192445">
    <property type="component" value="Chromosome"/>
</dbReference>
<accession>A0A1V0UF32</accession>
<protein>
    <submittedName>
        <fullName evidence="3">Uncharacterized protein</fullName>
    </submittedName>
</protein>
<evidence type="ECO:0000313" key="4">
    <source>
        <dbReference type="Proteomes" id="UP000192445"/>
    </source>
</evidence>
<feature type="transmembrane region" description="Helical" evidence="2">
    <location>
        <begin position="20"/>
        <end position="38"/>
    </location>
</feature>
<proteinExistence type="predicted"/>
<feature type="region of interest" description="Disordered" evidence="1">
    <location>
        <begin position="225"/>
        <end position="246"/>
    </location>
</feature>
<dbReference type="AlphaFoldDB" id="A0A1V0UF32"/>
<keyword evidence="2" id="KW-0812">Transmembrane</keyword>
<reference evidence="3 4" key="1">
    <citation type="submission" date="2017-03" db="EMBL/GenBank/DDBJ databases">
        <title>Complete Genome Sequence of a natural compounds producer, Streptomyces violaceus S21.</title>
        <authorList>
            <person name="Zhong C."/>
            <person name="Zhao Z."/>
            <person name="Fu J."/>
            <person name="Zong G."/>
            <person name="Qin R."/>
            <person name="Cao G."/>
        </authorList>
    </citation>
    <scope>NUCLEOTIDE SEQUENCE [LARGE SCALE GENOMIC DNA]</scope>
    <source>
        <strain evidence="3 4">S21</strain>
    </source>
</reference>
<keyword evidence="2" id="KW-1133">Transmembrane helix</keyword>
<gene>
    <name evidence="3" type="ORF">B1H20_21670</name>
</gene>
<feature type="region of interest" description="Disordered" evidence="1">
    <location>
        <begin position="41"/>
        <end position="92"/>
    </location>
</feature>
<sequence length="246" mass="25525">MSGYRTTGGDGRRTTVRKGIATVLVTAVGAAVLAGCGLKDLREESDGAGGGTDPGQAASDTFTPKAPVPGGKPLDGGSRLPAAPKADDGDPTSVARAWATVAYGYDTAYDQGRQDAVLRTLPFLTTARASAEREHVSAGGTGGDWNVWAGHRAWTTVRLTFEDGDDDLPPDTPVLAYREIFVEGTAHGRDGWTGPGPRLMASVKLTRTVGGPWRVADVRVVEEALPPAARPSAPASPSVTPPVRKN</sequence>
<evidence type="ECO:0000313" key="3">
    <source>
        <dbReference type="EMBL" id="ARF63690.1"/>
    </source>
</evidence>
<dbReference type="EMBL" id="CP020570">
    <property type="protein sequence ID" value="ARF63690.1"/>
    <property type="molecule type" value="Genomic_DNA"/>
</dbReference>
<keyword evidence="2" id="KW-0472">Membrane</keyword>
<organism evidence="3 4">
    <name type="scientific">Streptomyces violaceoruber</name>
    <dbReference type="NCBI Taxonomy" id="1935"/>
    <lineage>
        <taxon>Bacteria</taxon>
        <taxon>Bacillati</taxon>
        <taxon>Actinomycetota</taxon>
        <taxon>Actinomycetes</taxon>
        <taxon>Kitasatosporales</taxon>
        <taxon>Streptomycetaceae</taxon>
        <taxon>Streptomyces</taxon>
        <taxon>Streptomyces violaceoruber group</taxon>
    </lineage>
</organism>
<evidence type="ECO:0000256" key="2">
    <source>
        <dbReference type="SAM" id="Phobius"/>
    </source>
</evidence>
<dbReference type="KEGG" id="svu:B1H20_21670"/>
<dbReference type="STRING" id="1935.B1H20_21670"/>
<name>A0A1V0UF32_STRVN</name>
<evidence type="ECO:0000256" key="1">
    <source>
        <dbReference type="SAM" id="MobiDB-lite"/>
    </source>
</evidence>